<organism evidence="2 3">
    <name type="scientific">Setaria digitata</name>
    <dbReference type="NCBI Taxonomy" id="48799"/>
    <lineage>
        <taxon>Eukaryota</taxon>
        <taxon>Metazoa</taxon>
        <taxon>Ecdysozoa</taxon>
        <taxon>Nematoda</taxon>
        <taxon>Chromadorea</taxon>
        <taxon>Rhabditida</taxon>
        <taxon>Spirurina</taxon>
        <taxon>Spiruromorpha</taxon>
        <taxon>Filarioidea</taxon>
        <taxon>Setariidae</taxon>
        <taxon>Setaria</taxon>
    </lineage>
</organism>
<dbReference type="AlphaFoldDB" id="A0A915PIR5"/>
<dbReference type="WBParaSite" id="sdigi.contig1253.g10298.t1">
    <property type="protein sequence ID" value="sdigi.contig1253.g10298.t1"/>
    <property type="gene ID" value="sdigi.contig1253.g10298"/>
</dbReference>
<feature type="compositionally biased region" description="Basic and acidic residues" evidence="1">
    <location>
        <begin position="157"/>
        <end position="187"/>
    </location>
</feature>
<name>A0A915PIR5_9BILA</name>
<feature type="region of interest" description="Disordered" evidence="1">
    <location>
        <begin position="270"/>
        <end position="320"/>
    </location>
</feature>
<feature type="compositionally biased region" description="Low complexity" evidence="1">
    <location>
        <begin position="135"/>
        <end position="148"/>
    </location>
</feature>
<keyword evidence="2" id="KW-1185">Reference proteome</keyword>
<protein>
    <submittedName>
        <fullName evidence="3">Uncharacterized protein</fullName>
    </submittedName>
</protein>
<sequence length="320" mass="36116">MLHLTGKARLWQALDHAGEFPVTNLRKIPTKVDEPEKVKKPDDEIIDPSGTSNVAMMSNSRPETNSIPSSTDLIKNLIDPKETEVKSGEMDKVKEVEIEKQQEITDLESSDSEEIRDSSKCLLSVLDDEMTDLTSESSSIPDMSSNDSAITVSTTDTDIKDQKKQEFSKRSTKNDLKNRSDQMIKKNENKSALFNQMRDRTATNRIGMIGHKSKDTILSNKGYQLKNFASVKDSQPIITERLSEAVHDARHYPKYLSLHGKFKTIKKLATDVEQRRHPSDKKSETRKYKLDKKLSSMKSLSEEPSTGSENAPEACFFLTT</sequence>
<dbReference type="Proteomes" id="UP000887581">
    <property type="component" value="Unplaced"/>
</dbReference>
<evidence type="ECO:0000256" key="1">
    <source>
        <dbReference type="SAM" id="MobiDB-lite"/>
    </source>
</evidence>
<feature type="compositionally biased region" description="Polar residues" evidence="1">
    <location>
        <begin position="49"/>
        <end position="73"/>
    </location>
</feature>
<reference evidence="3" key="1">
    <citation type="submission" date="2022-11" db="UniProtKB">
        <authorList>
            <consortium name="WormBaseParasite"/>
        </authorList>
    </citation>
    <scope>IDENTIFICATION</scope>
</reference>
<evidence type="ECO:0000313" key="3">
    <source>
        <dbReference type="WBParaSite" id="sdigi.contig1253.g10298.t1"/>
    </source>
</evidence>
<evidence type="ECO:0000313" key="2">
    <source>
        <dbReference type="Proteomes" id="UP000887581"/>
    </source>
</evidence>
<proteinExistence type="predicted"/>
<accession>A0A915PIR5</accession>
<feature type="compositionally biased region" description="Basic and acidic residues" evidence="1">
    <location>
        <begin position="31"/>
        <end position="43"/>
    </location>
</feature>
<feature type="region of interest" description="Disordered" evidence="1">
    <location>
        <begin position="31"/>
        <end position="73"/>
    </location>
</feature>
<feature type="compositionally biased region" description="Basic and acidic residues" evidence="1">
    <location>
        <begin position="270"/>
        <end position="294"/>
    </location>
</feature>
<feature type="region of interest" description="Disordered" evidence="1">
    <location>
        <begin position="132"/>
        <end position="187"/>
    </location>
</feature>